<name>A0ABN9H043_9NEOB</name>
<dbReference type="PROSITE" id="PS51450">
    <property type="entry name" value="LRR"/>
    <property type="match status" value="1"/>
</dbReference>
<dbReference type="Proteomes" id="UP001162483">
    <property type="component" value="Unassembled WGS sequence"/>
</dbReference>
<reference evidence="4" key="1">
    <citation type="submission" date="2023-05" db="EMBL/GenBank/DDBJ databases">
        <authorList>
            <person name="Stuckert A."/>
        </authorList>
    </citation>
    <scope>NUCLEOTIDE SEQUENCE</scope>
</reference>
<protein>
    <submittedName>
        <fullName evidence="4">Uncharacterized protein</fullName>
    </submittedName>
</protein>
<comment type="subcellular location">
    <subcellularLocation>
        <location evidence="1">Cytoplasm</location>
    </subcellularLocation>
</comment>
<organism evidence="4 5">
    <name type="scientific">Staurois parvus</name>
    <dbReference type="NCBI Taxonomy" id="386267"/>
    <lineage>
        <taxon>Eukaryota</taxon>
        <taxon>Metazoa</taxon>
        <taxon>Chordata</taxon>
        <taxon>Craniata</taxon>
        <taxon>Vertebrata</taxon>
        <taxon>Euteleostomi</taxon>
        <taxon>Amphibia</taxon>
        <taxon>Batrachia</taxon>
        <taxon>Anura</taxon>
        <taxon>Neobatrachia</taxon>
        <taxon>Ranoidea</taxon>
        <taxon>Ranidae</taxon>
        <taxon>Staurois</taxon>
    </lineage>
</organism>
<evidence type="ECO:0000256" key="2">
    <source>
        <dbReference type="ARBA" id="ARBA00022490"/>
    </source>
</evidence>
<accession>A0ABN9H043</accession>
<keyword evidence="2" id="KW-0963">Cytoplasm</keyword>
<dbReference type="EMBL" id="CATNWA010019416">
    <property type="protein sequence ID" value="CAI9613068.1"/>
    <property type="molecule type" value="Genomic_DNA"/>
</dbReference>
<dbReference type="PANTHER" id="PTHR45690">
    <property type="entry name" value="NACHT, LRR AND PYD DOMAINS-CONTAINING PROTEIN 12"/>
    <property type="match status" value="1"/>
</dbReference>
<dbReference type="InterPro" id="IPR032675">
    <property type="entry name" value="LRR_dom_sf"/>
</dbReference>
<evidence type="ECO:0000256" key="1">
    <source>
        <dbReference type="ARBA" id="ARBA00004496"/>
    </source>
</evidence>
<dbReference type="Gene3D" id="3.80.10.10">
    <property type="entry name" value="Ribonuclease Inhibitor"/>
    <property type="match status" value="1"/>
</dbReference>
<dbReference type="PANTHER" id="PTHR45690:SF19">
    <property type="entry name" value="NACHT, LRR AND PYD DOMAINS-CONTAINING PROTEIN 3"/>
    <property type="match status" value="1"/>
</dbReference>
<proteinExistence type="predicted"/>
<dbReference type="InterPro" id="IPR001611">
    <property type="entry name" value="Leu-rich_rpt"/>
</dbReference>
<keyword evidence="3" id="KW-0677">Repeat</keyword>
<gene>
    <name evidence="4" type="ORF">SPARVUS_LOCUS14832910</name>
</gene>
<keyword evidence="5" id="KW-1185">Reference proteome</keyword>
<comment type="caution">
    <text evidence="4">The sequence shown here is derived from an EMBL/GenBank/DDBJ whole genome shotgun (WGS) entry which is preliminary data.</text>
</comment>
<dbReference type="InterPro" id="IPR050637">
    <property type="entry name" value="NLRP_innate_immun_reg"/>
</dbReference>
<evidence type="ECO:0000313" key="4">
    <source>
        <dbReference type="EMBL" id="CAI9613068.1"/>
    </source>
</evidence>
<dbReference type="SUPFAM" id="SSF52047">
    <property type="entry name" value="RNI-like"/>
    <property type="match status" value="1"/>
</dbReference>
<evidence type="ECO:0000313" key="5">
    <source>
        <dbReference type="Proteomes" id="UP001162483"/>
    </source>
</evidence>
<evidence type="ECO:0000256" key="3">
    <source>
        <dbReference type="ARBA" id="ARBA00022737"/>
    </source>
</evidence>
<feature type="non-terminal residue" evidence="4">
    <location>
        <position position="1"/>
    </location>
</feature>
<sequence length="157" mass="17315">SAPFSSLTHPSPSWIYHNDLQDSGIKRLCEGLRHPGCTLQELKLEKCGVTSSCCEDLLSILITNPSLRILDLSDNNLQDSGIRRLCEGLRHPGCTLQELKLVGCDLTSSCCDDLRSILITNPSLTSLDLSKNDLQDSGMRHLCEGLRHPGCTLQELR</sequence>
<dbReference type="SMART" id="SM00368">
    <property type="entry name" value="LRR_RI"/>
    <property type="match status" value="5"/>
</dbReference>
<dbReference type="Pfam" id="PF13516">
    <property type="entry name" value="LRR_6"/>
    <property type="match status" value="2"/>
</dbReference>